<dbReference type="EMBL" id="MUJZ01014974">
    <property type="protein sequence ID" value="OTF81170.1"/>
    <property type="molecule type" value="Genomic_DNA"/>
</dbReference>
<protein>
    <submittedName>
        <fullName evidence="8">Na+/Ca2+ exchanger-like protein</fullName>
    </submittedName>
</protein>
<feature type="transmembrane region" description="Helical" evidence="6">
    <location>
        <begin position="60"/>
        <end position="79"/>
    </location>
</feature>
<accession>A0A1Y3BJP0</accession>
<evidence type="ECO:0000256" key="6">
    <source>
        <dbReference type="SAM" id="Phobius"/>
    </source>
</evidence>
<gene>
    <name evidence="8" type="ORF">BLA29_008451</name>
</gene>
<keyword evidence="3 6" id="KW-0812">Transmembrane</keyword>
<evidence type="ECO:0000256" key="3">
    <source>
        <dbReference type="ARBA" id="ARBA00022692"/>
    </source>
</evidence>
<keyword evidence="4 6" id="KW-1133">Transmembrane helix</keyword>
<reference evidence="8 9" key="1">
    <citation type="submission" date="2017-03" db="EMBL/GenBank/DDBJ databases">
        <title>Genome Survey of Euroglyphus maynei.</title>
        <authorList>
            <person name="Arlian L.G."/>
            <person name="Morgan M.S."/>
            <person name="Rider S.D."/>
        </authorList>
    </citation>
    <scope>NUCLEOTIDE SEQUENCE [LARGE SCALE GENOMIC DNA]</scope>
    <source>
        <strain evidence="8">Arlian Lab</strain>
        <tissue evidence="8">Whole body</tissue>
    </source>
</reference>
<feature type="transmembrane region" description="Helical" evidence="6">
    <location>
        <begin position="91"/>
        <end position="111"/>
    </location>
</feature>
<evidence type="ECO:0000259" key="7">
    <source>
        <dbReference type="Pfam" id="PF01699"/>
    </source>
</evidence>
<dbReference type="Proteomes" id="UP000194236">
    <property type="component" value="Unassembled WGS sequence"/>
</dbReference>
<dbReference type="PANTHER" id="PTHR12266">
    <property type="entry name" value="NA+/CA2+ K+ INDEPENDENT EXCHANGER"/>
    <property type="match status" value="1"/>
</dbReference>
<dbReference type="OrthoDB" id="407410at2759"/>
<dbReference type="GO" id="GO:0016020">
    <property type="term" value="C:membrane"/>
    <property type="evidence" value="ECO:0007669"/>
    <property type="project" value="UniProtKB-SubCell"/>
</dbReference>
<feature type="transmembrane region" description="Helical" evidence="6">
    <location>
        <begin position="159"/>
        <end position="179"/>
    </location>
</feature>
<keyword evidence="2" id="KW-0813">Transport</keyword>
<dbReference type="InterPro" id="IPR004837">
    <property type="entry name" value="NaCa_Exmemb"/>
</dbReference>
<dbReference type="PANTHER" id="PTHR12266:SF0">
    <property type="entry name" value="MITOCHONDRIAL SODIUM_CALCIUM EXCHANGER PROTEIN"/>
    <property type="match status" value="1"/>
</dbReference>
<evidence type="ECO:0000256" key="1">
    <source>
        <dbReference type="ARBA" id="ARBA00004141"/>
    </source>
</evidence>
<feature type="transmembrane region" description="Helical" evidence="6">
    <location>
        <begin position="118"/>
        <end position="139"/>
    </location>
</feature>
<evidence type="ECO:0000256" key="2">
    <source>
        <dbReference type="ARBA" id="ARBA00022448"/>
    </source>
</evidence>
<organism evidence="8 9">
    <name type="scientific">Euroglyphus maynei</name>
    <name type="common">Mayne's house dust mite</name>
    <dbReference type="NCBI Taxonomy" id="6958"/>
    <lineage>
        <taxon>Eukaryota</taxon>
        <taxon>Metazoa</taxon>
        <taxon>Ecdysozoa</taxon>
        <taxon>Arthropoda</taxon>
        <taxon>Chelicerata</taxon>
        <taxon>Arachnida</taxon>
        <taxon>Acari</taxon>
        <taxon>Acariformes</taxon>
        <taxon>Sarcoptiformes</taxon>
        <taxon>Astigmata</taxon>
        <taxon>Psoroptidia</taxon>
        <taxon>Analgoidea</taxon>
        <taxon>Pyroglyphidae</taxon>
        <taxon>Pyroglyphinae</taxon>
        <taxon>Euroglyphus</taxon>
    </lineage>
</organism>
<sequence>MDEMMSETKNFLLHICPIDMIEWKEYSIFKKSFELIKAGPYFCLILCIPVVDLESINENWCRILCCINILIAPQIVFLFEQVDYDIVDQFPLWTSSLIISIVLIILLFLTSNKNRPPIYYRLFALFGFIISIIFIQTIANEIINILKTFAILFRLSDSILGLTILAWGNSIGGNIGAILH</sequence>
<evidence type="ECO:0000256" key="4">
    <source>
        <dbReference type="ARBA" id="ARBA00022989"/>
    </source>
</evidence>
<comment type="caution">
    <text evidence="8">The sequence shown here is derived from an EMBL/GenBank/DDBJ whole genome shotgun (WGS) entry which is preliminary data.</text>
</comment>
<comment type="subcellular location">
    <subcellularLocation>
        <location evidence="1">Membrane</location>
        <topology evidence="1">Multi-pass membrane protein</topology>
    </subcellularLocation>
</comment>
<dbReference type="GO" id="GO:0005432">
    <property type="term" value="F:calcium:sodium antiporter activity"/>
    <property type="evidence" value="ECO:0007669"/>
    <property type="project" value="TreeGrafter"/>
</dbReference>
<proteinExistence type="predicted"/>
<dbReference type="GO" id="GO:0006874">
    <property type="term" value="P:intracellular calcium ion homeostasis"/>
    <property type="evidence" value="ECO:0007669"/>
    <property type="project" value="TreeGrafter"/>
</dbReference>
<dbReference type="AlphaFoldDB" id="A0A1Y3BJP0"/>
<dbReference type="InterPro" id="IPR051359">
    <property type="entry name" value="CaCA_antiporter"/>
</dbReference>
<keyword evidence="9" id="KW-1185">Reference proteome</keyword>
<evidence type="ECO:0000313" key="8">
    <source>
        <dbReference type="EMBL" id="OTF81170.1"/>
    </source>
</evidence>
<dbReference type="Pfam" id="PF01699">
    <property type="entry name" value="Na_Ca_ex"/>
    <property type="match status" value="1"/>
</dbReference>
<name>A0A1Y3BJP0_EURMA</name>
<keyword evidence="5 6" id="KW-0472">Membrane</keyword>
<evidence type="ECO:0000256" key="5">
    <source>
        <dbReference type="ARBA" id="ARBA00023136"/>
    </source>
</evidence>
<evidence type="ECO:0000313" key="9">
    <source>
        <dbReference type="Proteomes" id="UP000194236"/>
    </source>
</evidence>
<feature type="domain" description="Sodium/calcium exchanger membrane region" evidence="7">
    <location>
        <begin position="124"/>
        <end position="172"/>
    </location>
</feature>